<reference evidence="3" key="2">
    <citation type="submission" date="2015-01" db="EMBL/GenBank/DDBJ databases">
        <title>Evolutionary Origins and Diversification of the Mycorrhizal Mutualists.</title>
        <authorList>
            <consortium name="DOE Joint Genome Institute"/>
            <consortium name="Mycorrhizal Genomics Consortium"/>
            <person name="Kohler A."/>
            <person name="Kuo A."/>
            <person name="Nagy L.G."/>
            <person name="Floudas D."/>
            <person name="Copeland A."/>
            <person name="Barry K.W."/>
            <person name="Cichocki N."/>
            <person name="Veneault-Fourrey C."/>
            <person name="LaButti K."/>
            <person name="Lindquist E.A."/>
            <person name="Lipzen A."/>
            <person name="Lundell T."/>
            <person name="Morin E."/>
            <person name="Murat C."/>
            <person name="Riley R."/>
            <person name="Ohm R."/>
            <person name="Sun H."/>
            <person name="Tunlid A."/>
            <person name="Henrissat B."/>
            <person name="Grigoriev I.V."/>
            <person name="Hibbett D.S."/>
            <person name="Martin F."/>
        </authorList>
    </citation>
    <scope>NUCLEOTIDE SEQUENCE [LARGE SCALE GENOMIC DNA]</scope>
    <source>
        <strain evidence="3">h7</strain>
    </source>
</reference>
<dbReference type="Proteomes" id="UP000053424">
    <property type="component" value="Unassembled WGS sequence"/>
</dbReference>
<dbReference type="HOGENOM" id="CLU_2373036_0_0_1"/>
<protein>
    <submittedName>
        <fullName evidence="2">Uncharacterized protein</fullName>
    </submittedName>
</protein>
<feature type="transmembrane region" description="Helical" evidence="1">
    <location>
        <begin position="18"/>
        <end position="41"/>
    </location>
</feature>
<reference evidence="2 3" key="1">
    <citation type="submission" date="2014-04" db="EMBL/GenBank/DDBJ databases">
        <authorList>
            <consortium name="DOE Joint Genome Institute"/>
            <person name="Kuo A."/>
            <person name="Gay G."/>
            <person name="Dore J."/>
            <person name="Kohler A."/>
            <person name="Nagy L.G."/>
            <person name="Floudas D."/>
            <person name="Copeland A."/>
            <person name="Barry K.W."/>
            <person name="Cichocki N."/>
            <person name="Veneault-Fourrey C."/>
            <person name="LaButti K."/>
            <person name="Lindquist E.A."/>
            <person name="Lipzen A."/>
            <person name="Lundell T."/>
            <person name="Morin E."/>
            <person name="Murat C."/>
            <person name="Sun H."/>
            <person name="Tunlid A."/>
            <person name="Henrissat B."/>
            <person name="Grigoriev I.V."/>
            <person name="Hibbett D.S."/>
            <person name="Martin F."/>
            <person name="Nordberg H.P."/>
            <person name="Cantor M.N."/>
            <person name="Hua S.X."/>
        </authorList>
    </citation>
    <scope>NUCLEOTIDE SEQUENCE [LARGE SCALE GENOMIC DNA]</scope>
    <source>
        <strain evidence="3">h7</strain>
    </source>
</reference>
<evidence type="ECO:0000313" key="2">
    <source>
        <dbReference type="EMBL" id="KIM47017.1"/>
    </source>
</evidence>
<evidence type="ECO:0000256" key="1">
    <source>
        <dbReference type="SAM" id="Phobius"/>
    </source>
</evidence>
<dbReference type="AlphaFoldDB" id="A0A0C2Z1F2"/>
<keyword evidence="3" id="KW-1185">Reference proteome</keyword>
<keyword evidence="1" id="KW-0812">Transmembrane</keyword>
<organism evidence="2 3">
    <name type="scientific">Hebeloma cylindrosporum</name>
    <dbReference type="NCBI Taxonomy" id="76867"/>
    <lineage>
        <taxon>Eukaryota</taxon>
        <taxon>Fungi</taxon>
        <taxon>Dikarya</taxon>
        <taxon>Basidiomycota</taxon>
        <taxon>Agaricomycotina</taxon>
        <taxon>Agaricomycetes</taxon>
        <taxon>Agaricomycetidae</taxon>
        <taxon>Agaricales</taxon>
        <taxon>Agaricineae</taxon>
        <taxon>Hymenogastraceae</taxon>
        <taxon>Hebeloma</taxon>
    </lineage>
</organism>
<sequence>MCAQRCVLIRMVCFFLEISYWAVCGLVLQKVPLFLSSLCLFRKCGKNLLLRRRPHAELGNQTHTTVDKNSAHKWRQWPSFASFFYRYQLTGNPFF</sequence>
<proteinExistence type="predicted"/>
<keyword evidence="1" id="KW-1133">Transmembrane helix</keyword>
<accession>A0A0C2Z1F2</accession>
<name>A0A0C2Z1F2_HEBCY</name>
<gene>
    <name evidence="2" type="ORF">M413DRAFT_267902</name>
</gene>
<keyword evidence="1" id="KW-0472">Membrane</keyword>
<evidence type="ECO:0000313" key="3">
    <source>
        <dbReference type="Proteomes" id="UP000053424"/>
    </source>
</evidence>
<dbReference type="EMBL" id="KN831770">
    <property type="protein sequence ID" value="KIM47017.1"/>
    <property type="molecule type" value="Genomic_DNA"/>
</dbReference>